<dbReference type="GO" id="GO:0043023">
    <property type="term" value="F:ribosomal large subunit binding"/>
    <property type="evidence" value="ECO:0007669"/>
    <property type="project" value="TreeGrafter"/>
</dbReference>
<keyword evidence="3 5" id="KW-0963">Cytoplasm</keyword>
<reference evidence="7 8" key="1">
    <citation type="journal article" date="2016" name="Nat. Commun.">
        <title>Thousands of microbial genomes shed light on interconnected biogeochemical processes in an aquifer system.</title>
        <authorList>
            <person name="Anantharaman K."/>
            <person name="Brown C.T."/>
            <person name="Hug L.A."/>
            <person name="Sharon I."/>
            <person name="Castelle C.J."/>
            <person name="Probst A.J."/>
            <person name="Thomas B.C."/>
            <person name="Singh A."/>
            <person name="Wilkins M.J."/>
            <person name="Karaoz U."/>
            <person name="Brodie E.L."/>
            <person name="Williams K.H."/>
            <person name="Hubbard S.S."/>
            <person name="Banfield J.F."/>
        </authorList>
    </citation>
    <scope>NUCLEOTIDE SEQUENCE [LARGE SCALE GENOMIC DNA]</scope>
</reference>
<name>A0A1F5YP96_9BACT</name>
<accession>A0A1F5YP96</accession>
<dbReference type="InterPro" id="IPR002661">
    <property type="entry name" value="Ribosome_recyc_fac"/>
</dbReference>
<dbReference type="Gene3D" id="3.30.1360.40">
    <property type="match status" value="1"/>
</dbReference>
<dbReference type="SUPFAM" id="SSF55194">
    <property type="entry name" value="Ribosome recycling factor, RRF"/>
    <property type="match status" value="1"/>
</dbReference>
<dbReference type="GO" id="GO:0006415">
    <property type="term" value="P:translational termination"/>
    <property type="evidence" value="ECO:0007669"/>
    <property type="project" value="UniProtKB-UniRule"/>
</dbReference>
<evidence type="ECO:0000256" key="1">
    <source>
        <dbReference type="ARBA" id="ARBA00004496"/>
    </source>
</evidence>
<evidence type="ECO:0000256" key="5">
    <source>
        <dbReference type="HAMAP-Rule" id="MF_00040"/>
    </source>
</evidence>
<dbReference type="FunFam" id="3.30.1360.40:FF:000001">
    <property type="entry name" value="Ribosome-recycling factor"/>
    <property type="match status" value="1"/>
</dbReference>
<dbReference type="PANTHER" id="PTHR20982:SF3">
    <property type="entry name" value="MITOCHONDRIAL RIBOSOME RECYCLING FACTOR PSEUDO 1"/>
    <property type="match status" value="1"/>
</dbReference>
<dbReference type="CDD" id="cd00520">
    <property type="entry name" value="RRF"/>
    <property type="match status" value="1"/>
</dbReference>
<dbReference type="InterPro" id="IPR036191">
    <property type="entry name" value="RRF_sf"/>
</dbReference>
<evidence type="ECO:0000256" key="2">
    <source>
        <dbReference type="ARBA" id="ARBA00005912"/>
    </source>
</evidence>
<comment type="function">
    <text evidence="5">Responsible for the release of ribosomes from messenger RNA at the termination of protein biosynthesis. May increase the efficiency of translation by recycling ribosomes from one round of translation to another.</text>
</comment>
<evidence type="ECO:0000313" key="7">
    <source>
        <dbReference type="EMBL" id="OGG01904.1"/>
    </source>
</evidence>
<evidence type="ECO:0000313" key="8">
    <source>
        <dbReference type="Proteomes" id="UP000178448"/>
    </source>
</evidence>
<evidence type="ECO:0000259" key="6">
    <source>
        <dbReference type="Pfam" id="PF01765"/>
    </source>
</evidence>
<dbReference type="FunFam" id="1.10.132.20:FF:000001">
    <property type="entry name" value="Ribosome-recycling factor"/>
    <property type="match status" value="1"/>
</dbReference>
<comment type="caution">
    <text evidence="7">The sequence shown here is derived from an EMBL/GenBank/DDBJ whole genome shotgun (WGS) entry which is preliminary data.</text>
</comment>
<dbReference type="GO" id="GO:0005737">
    <property type="term" value="C:cytoplasm"/>
    <property type="evidence" value="ECO:0007669"/>
    <property type="project" value="UniProtKB-SubCell"/>
</dbReference>
<keyword evidence="4 5" id="KW-0648">Protein biosynthesis</keyword>
<comment type="similarity">
    <text evidence="2 5">Belongs to the RRF family.</text>
</comment>
<protein>
    <recommendedName>
        <fullName evidence="5">Ribosome-recycling factor</fullName>
        <shortName evidence="5">RRF</shortName>
    </recommendedName>
    <alternativeName>
        <fullName evidence="5">Ribosome-releasing factor</fullName>
    </alternativeName>
</protein>
<sequence>MIEQILSSTRDRMRKAIEVTVADLSSVRSGRATPGLVEQITVSAYGGSQTLKLMEMATITTTDAKTLVIAPFDPSQIRDIEKAILEANVGFTPVVDGEVIRITIPPLSEERRREYLKLAKAKLEAGRIMVRQVRHDALKELKRNEDEAGISEDQRNNGEKRVQELTDEMIAEIDRLGTKKETELMQV</sequence>
<organism evidence="7 8">
    <name type="scientific">Candidatus Gottesmanbacteria bacterium RBG_16_52_11</name>
    <dbReference type="NCBI Taxonomy" id="1798374"/>
    <lineage>
        <taxon>Bacteria</taxon>
        <taxon>Candidatus Gottesmaniibacteriota</taxon>
    </lineage>
</organism>
<dbReference type="AlphaFoldDB" id="A0A1F5YP96"/>
<comment type="subcellular location">
    <subcellularLocation>
        <location evidence="1 5">Cytoplasm</location>
    </subcellularLocation>
</comment>
<dbReference type="HAMAP" id="MF_00040">
    <property type="entry name" value="RRF"/>
    <property type="match status" value="1"/>
</dbReference>
<dbReference type="STRING" id="1798374.A2Z33_01535"/>
<evidence type="ECO:0000256" key="3">
    <source>
        <dbReference type="ARBA" id="ARBA00022490"/>
    </source>
</evidence>
<dbReference type="NCBIfam" id="TIGR00496">
    <property type="entry name" value="frr"/>
    <property type="match status" value="1"/>
</dbReference>
<proteinExistence type="inferred from homology"/>
<feature type="domain" description="Ribosome recycling factor" evidence="6">
    <location>
        <begin position="22"/>
        <end position="185"/>
    </location>
</feature>
<dbReference type="PANTHER" id="PTHR20982">
    <property type="entry name" value="RIBOSOME RECYCLING FACTOR"/>
    <property type="match status" value="1"/>
</dbReference>
<dbReference type="InterPro" id="IPR023584">
    <property type="entry name" value="Ribosome_recyc_fac_dom"/>
</dbReference>
<dbReference type="EMBL" id="MFJD01000009">
    <property type="protein sequence ID" value="OGG01904.1"/>
    <property type="molecule type" value="Genomic_DNA"/>
</dbReference>
<gene>
    <name evidence="5" type="primary">frr</name>
    <name evidence="7" type="ORF">A2Z33_01535</name>
</gene>
<evidence type="ECO:0000256" key="4">
    <source>
        <dbReference type="ARBA" id="ARBA00022917"/>
    </source>
</evidence>
<dbReference type="Proteomes" id="UP000178448">
    <property type="component" value="Unassembled WGS sequence"/>
</dbReference>
<dbReference type="Pfam" id="PF01765">
    <property type="entry name" value="RRF"/>
    <property type="match status" value="1"/>
</dbReference>
<dbReference type="Gene3D" id="1.10.132.20">
    <property type="entry name" value="Ribosome-recycling factor"/>
    <property type="match status" value="1"/>
</dbReference>